<dbReference type="PANTHER" id="PTHR12350">
    <property type="entry name" value="HISTONE-LYSINE N-METHYLTRANSFERASE-RELATED"/>
    <property type="match status" value="1"/>
</dbReference>
<evidence type="ECO:0000313" key="3">
    <source>
        <dbReference type="RefSeq" id="XP_031551315.1"/>
    </source>
</evidence>
<dbReference type="OrthoDB" id="308383at2759"/>
<dbReference type="GeneID" id="116288631"/>
<evidence type="ECO:0000259" key="1">
    <source>
        <dbReference type="PROSITE" id="PS50280"/>
    </source>
</evidence>
<dbReference type="KEGG" id="aten:116288631"/>
<proteinExistence type="predicted"/>
<evidence type="ECO:0000313" key="2">
    <source>
        <dbReference type="Proteomes" id="UP000515163"/>
    </source>
</evidence>
<dbReference type="PANTHER" id="PTHR12350:SF19">
    <property type="entry name" value="SET DOMAIN-CONTAINING PROTEIN"/>
    <property type="match status" value="1"/>
</dbReference>
<feature type="domain" description="SET" evidence="1">
    <location>
        <begin position="4"/>
        <end position="113"/>
    </location>
</feature>
<dbReference type="InterPro" id="IPR001214">
    <property type="entry name" value="SET_dom"/>
</dbReference>
<organism evidence="2 5">
    <name type="scientific">Actinia tenebrosa</name>
    <name type="common">Australian red waratah sea anemone</name>
    <dbReference type="NCBI Taxonomy" id="6105"/>
    <lineage>
        <taxon>Eukaryota</taxon>
        <taxon>Metazoa</taxon>
        <taxon>Cnidaria</taxon>
        <taxon>Anthozoa</taxon>
        <taxon>Hexacorallia</taxon>
        <taxon>Actiniaria</taxon>
        <taxon>Actiniidae</taxon>
        <taxon>Actinia</taxon>
    </lineage>
</organism>
<dbReference type="InterPro" id="IPR053201">
    <property type="entry name" value="Flavunoidine_N-MTase"/>
</dbReference>
<dbReference type="SUPFAM" id="SSF82199">
    <property type="entry name" value="SET domain"/>
    <property type="match status" value="1"/>
</dbReference>
<name>A0A6P8HFE5_ACTTE</name>
<protein>
    <submittedName>
        <fullName evidence="3 4">Histone-lysine N-methyltransferase, H3 lysine-36 specific-like</fullName>
    </submittedName>
</protein>
<evidence type="ECO:0000313" key="5">
    <source>
        <dbReference type="RefSeq" id="XP_031551317.1"/>
    </source>
</evidence>
<dbReference type="Pfam" id="PF00856">
    <property type="entry name" value="SET"/>
    <property type="match status" value="1"/>
</dbReference>
<dbReference type="AlphaFoldDB" id="A0A6P8HFE5"/>
<accession>A0A6P8HFE5</accession>
<dbReference type="SMART" id="SM00317">
    <property type="entry name" value="SET"/>
    <property type="match status" value="1"/>
</dbReference>
<dbReference type="PROSITE" id="PS50280">
    <property type="entry name" value="SET"/>
    <property type="match status" value="1"/>
</dbReference>
<dbReference type="Proteomes" id="UP000515163">
    <property type="component" value="Unplaced"/>
</dbReference>
<dbReference type="RefSeq" id="XP_031551317.1">
    <property type="nucleotide sequence ID" value="XM_031695457.1"/>
</dbReference>
<dbReference type="RefSeq" id="XP_031551316.1">
    <property type="nucleotide sequence ID" value="XM_031695456.1"/>
</dbReference>
<dbReference type="InterPro" id="IPR046341">
    <property type="entry name" value="SET_dom_sf"/>
</dbReference>
<reference evidence="3 4" key="1">
    <citation type="submission" date="2025-04" db="UniProtKB">
        <authorList>
            <consortium name="RefSeq"/>
        </authorList>
    </citation>
    <scope>IDENTIFICATION</scope>
    <source>
        <tissue evidence="3 4">Tentacle</tissue>
    </source>
</reference>
<sequence length="167" mass="19075">MDADCVEVVEIEKNFSSLTAKHDIPRGTFLGDFWGKVRSEVAKHTLQIGINKHIDCLGKTKYTNHSCSPNAHFVYSQYQGSKGLNLQEDEELSWHLVASRDIKKGEAITFDYTLTEYSTAEAFDCLCKSQNCLGRVQGFKFLPAEEKKKRMDRASPFVIELFEKENR</sequence>
<evidence type="ECO:0000313" key="4">
    <source>
        <dbReference type="RefSeq" id="XP_031551316.1"/>
    </source>
</evidence>
<dbReference type="RefSeq" id="XP_031551315.1">
    <property type="nucleotide sequence ID" value="XM_031695455.1"/>
</dbReference>
<keyword evidence="2" id="KW-1185">Reference proteome</keyword>
<dbReference type="Gene3D" id="2.170.270.10">
    <property type="entry name" value="SET domain"/>
    <property type="match status" value="1"/>
</dbReference>
<gene>
    <name evidence="3 4 5" type="primary">LOC116288631</name>
</gene>